<keyword evidence="3" id="KW-1185">Reference proteome</keyword>
<comment type="caution">
    <text evidence="2">The sequence shown here is derived from an EMBL/GenBank/DDBJ whole genome shotgun (WGS) entry which is preliminary data.</text>
</comment>
<dbReference type="Proteomes" id="UP000823775">
    <property type="component" value="Unassembled WGS sequence"/>
</dbReference>
<protein>
    <recommendedName>
        <fullName evidence="4">Protein S-acyltransferase</fullName>
    </recommendedName>
</protein>
<feature type="transmembrane region" description="Helical" evidence="1">
    <location>
        <begin position="108"/>
        <end position="125"/>
    </location>
</feature>
<feature type="transmembrane region" description="Helical" evidence="1">
    <location>
        <begin position="67"/>
        <end position="88"/>
    </location>
</feature>
<sequence>MEEEELKQRTWSAGLEKAKARRRSRSHCLSRLGVVKYGRHRWVLLVGSITVDSPKDDQQSEGSYRTVYIISGLLLVPLSLALSVFLGWHVHLILQNKTTIEVFLPEYASFYSILFSGVLSFQVITN</sequence>
<keyword evidence="1" id="KW-0472">Membrane</keyword>
<keyword evidence="1" id="KW-0812">Transmembrane</keyword>
<keyword evidence="1" id="KW-1133">Transmembrane helix</keyword>
<reference evidence="2 3" key="1">
    <citation type="journal article" date="2021" name="BMC Genomics">
        <title>Datura genome reveals duplications of psychoactive alkaloid biosynthetic genes and high mutation rate following tissue culture.</title>
        <authorList>
            <person name="Rajewski A."/>
            <person name="Carter-House D."/>
            <person name="Stajich J."/>
            <person name="Litt A."/>
        </authorList>
    </citation>
    <scope>NUCLEOTIDE SEQUENCE [LARGE SCALE GENOMIC DNA]</scope>
    <source>
        <strain evidence="2">AR-01</strain>
    </source>
</reference>
<evidence type="ECO:0008006" key="4">
    <source>
        <dbReference type="Google" id="ProtNLM"/>
    </source>
</evidence>
<evidence type="ECO:0000313" key="2">
    <source>
        <dbReference type="EMBL" id="MCE5166491.1"/>
    </source>
</evidence>
<evidence type="ECO:0000313" key="3">
    <source>
        <dbReference type="Proteomes" id="UP000823775"/>
    </source>
</evidence>
<name>A0ABS8Y774_DATST</name>
<accession>A0ABS8Y774</accession>
<gene>
    <name evidence="2" type="ORF">HAX54_020537</name>
</gene>
<organism evidence="2 3">
    <name type="scientific">Datura stramonium</name>
    <name type="common">Jimsonweed</name>
    <name type="synonym">Common thornapple</name>
    <dbReference type="NCBI Taxonomy" id="4076"/>
    <lineage>
        <taxon>Eukaryota</taxon>
        <taxon>Viridiplantae</taxon>
        <taxon>Streptophyta</taxon>
        <taxon>Embryophyta</taxon>
        <taxon>Tracheophyta</taxon>
        <taxon>Spermatophyta</taxon>
        <taxon>Magnoliopsida</taxon>
        <taxon>eudicotyledons</taxon>
        <taxon>Gunneridae</taxon>
        <taxon>Pentapetalae</taxon>
        <taxon>asterids</taxon>
        <taxon>lamiids</taxon>
        <taxon>Solanales</taxon>
        <taxon>Solanaceae</taxon>
        <taxon>Solanoideae</taxon>
        <taxon>Datureae</taxon>
        <taxon>Datura</taxon>
    </lineage>
</organism>
<dbReference type="EMBL" id="JACEIK010024742">
    <property type="protein sequence ID" value="MCE5166491.1"/>
    <property type="molecule type" value="Genomic_DNA"/>
</dbReference>
<proteinExistence type="predicted"/>
<evidence type="ECO:0000256" key="1">
    <source>
        <dbReference type="SAM" id="Phobius"/>
    </source>
</evidence>